<gene>
    <name evidence="1" type="ORF">BpHYR1_018216</name>
</gene>
<dbReference type="OrthoDB" id="5982080at2759"/>
<dbReference type="Proteomes" id="UP000276133">
    <property type="component" value="Unassembled WGS sequence"/>
</dbReference>
<sequence>KVCRDFSGFEKERIFKNFPVSEQFPEIKDALLIDNLWSLEKLNDQTTIQYFRASNKREKTIEQLIQRRLRIGLIDRFETEQNEFLLGHEKQTDCKDLVWKYLKSINY</sequence>
<name>A0A3M7P243_BRAPC</name>
<protein>
    <submittedName>
        <fullName evidence="1">Uncharacterized protein</fullName>
    </submittedName>
</protein>
<dbReference type="AlphaFoldDB" id="A0A3M7P243"/>
<proteinExistence type="predicted"/>
<keyword evidence="2" id="KW-1185">Reference proteome</keyword>
<feature type="non-terminal residue" evidence="1">
    <location>
        <position position="1"/>
    </location>
</feature>
<accession>A0A3M7P243</accession>
<reference evidence="1 2" key="1">
    <citation type="journal article" date="2018" name="Sci. Rep.">
        <title>Genomic signatures of local adaptation to the degree of environmental predictability in rotifers.</title>
        <authorList>
            <person name="Franch-Gras L."/>
            <person name="Hahn C."/>
            <person name="Garcia-Roger E.M."/>
            <person name="Carmona M.J."/>
            <person name="Serra M."/>
            <person name="Gomez A."/>
        </authorList>
    </citation>
    <scope>NUCLEOTIDE SEQUENCE [LARGE SCALE GENOMIC DNA]</scope>
    <source>
        <strain evidence="1">HYR1</strain>
    </source>
</reference>
<evidence type="ECO:0000313" key="1">
    <source>
        <dbReference type="EMBL" id="RMZ92867.1"/>
    </source>
</evidence>
<comment type="caution">
    <text evidence="1">The sequence shown here is derived from an EMBL/GenBank/DDBJ whole genome shotgun (WGS) entry which is preliminary data.</text>
</comment>
<dbReference type="EMBL" id="REGN01014246">
    <property type="protein sequence ID" value="RMZ92867.1"/>
    <property type="molecule type" value="Genomic_DNA"/>
</dbReference>
<organism evidence="1 2">
    <name type="scientific">Brachionus plicatilis</name>
    <name type="common">Marine rotifer</name>
    <name type="synonym">Brachionus muelleri</name>
    <dbReference type="NCBI Taxonomy" id="10195"/>
    <lineage>
        <taxon>Eukaryota</taxon>
        <taxon>Metazoa</taxon>
        <taxon>Spiralia</taxon>
        <taxon>Gnathifera</taxon>
        <taxon>Rotifera</taxon>
        <taxon>Eurotatoria</taxon>
        <taxon>Monogononta</taxon>
        <taxon>Pseudotrocha</taxon>
        <taxon>Ploima</taxon>
        <taxon>Brachionidae</taxon>
        <taxon>Brachionus</taxon>
    </lineage>
</organism>
<evidence type="ECO:0000313" key="2">
    <source>
        <dbReference type="Proteomes" id="UP000276133"/>
    </source>
</evidence>